<dbReference type="AlphaFoldDB" id="A0A6I4T061"/>
<evidence type="ECO:0000313" key="2">
    <source>
        <dbReference type="EMBL" id="MXO60566.1"/>
    </source>
</evidence>
<accession>A0A6I4T061</accession>
<reference evidence="2 3" key="1">
    <citation type="submission" date="2019-12" db="EMBL/GenBank/DDBJ databases">
        <title>Genomic-based taxomic classification of the family Erythrobacteraceae.</title>
        <authorList>
            <person name="Xu L."/>
        </authorList>
    </citation>
    <scope>NUCLEOTIDE SEQUENCE [LARGE SCALE GENOMIC DNA]</scope>
    <source>
        <strain evidence="2 3">MCCC 1K01500</strain>
    </source>
</reference>
<name>A0A6I4T061_9SPHN</name>
<protein>
    <recommendedName>
        <fullName evidence="4">Tetratricopeptide repeat protein</fullName>
    </recommendedName>
</protein>
<sequence>MAWVRNSIALLACLALAVVSALAAAAQVFEVHQPQRALAAGVSVGFARANAAGLLLSAGAVKDIARPIDASKVDSQTITALARASYTAEPLNVAAIRTLGLLAEAKGETGRSADLMRNAVKLTRRDLPTNVWLIRTDGANSDARGMLSAFDNALRTSQRARALLIPGLFQYLDRQDLVAPVLGMLRQNPNWETDFWSNAHTNPKAMHNVVSIRIARGQDGYHPPAGYDLRIMQQLVRTAQFEDAKRLSDYLDPGQDRTAIVRNPGFEQKPGMAPFAWDLQFAADLSARIERPQGLLAFTSYGGGAAQVARQLVALPAGPLVFSAKAGTAGASSDVRFRLVCAVSTAGPVIELGGIGAGPKLFQRPPGACTYYWLEIAMAASDRREVRDVAIDRISIVKDSAGSRR</sequence>
<proteinExistence type="predicted"/>
<dbReference type="Proteomes" id="UP000433652">
    <property type="component" value="Unassembled WGS sequence"/>
</dbReference>
<gene>
    <name evidence="2" type="ORF">GRI89_13555</name>
</gene>
<keyword evidence="3" id="KW-1185">Reference proteome</keyword>
<feature type="signal peptide" evidence="1">
    <location>
        <begin position="1"/>
        <end position="25"/>
    </location>
</feature>
<keyword evidence="1" id="KW-0732">Signal</keyword>
<organism evidence="2 3">
    <name type="scientific">Croceibacterium salegens</name>
    <dbReference type="NCBI Taxonomy" id="1737568"/>
    <lineage>
        <taxon>Bacteria</taxon>
        <taxon>Pseudomonadati</taxon>
        <taxon>Pseudomonadota</taxon>
        <taxon>Alphaproteobacteria</taxon>
        <taxon>Sphingomonadales</taxon>
        <taxon>Erythrobacteraceae</taxon>
        <taxon>Croceibacterium</taxon>
    </lineage>
</organism>
<feature type="chain" id="PRO_5026311923" description="Tetratricopeptide repeat protein" evidence="1">
    <location>
        <begin position="26"/>
        <end position="405"/>
    </location>
</feature>
<dbReference type="OrthoDB" id="7424229at2"/>
<comment type="caution">
    <text evidence="2">The sequence shown here is derived from an EMBL/GenBank/DDBJ whole genome shotgun (WGS) entry which is preliminary data.</text>
</comment>
<evidence type="ECO:0000313" key="3">
    <source>
        <dbReference type="Proteomes" id="UP000433652"/>
    </source>
</evidence>
<dbReference type="RefSeq" id="WP_159796632.1">
    <property type="nucleotide sequence ID" value="NZ_WTYM01000052.1"/>
</dbReference>
<dbReference type="EMBL" id="WTYM01000052">
    <property type="protein sequence ID" value="MXO60566.1"/>
    <property type="molecule type" value="Genomic_DNA"/>
</dbReference>
<evidence type="ECO:0008006" key="4">
    <source>
        <dbReference type="Google" id="ProtNLM"/>
    </source>
</evidence>
<evidence type="ECO:0000256" key="1">
    <source>
        <dbReference type="SAM" id="SignalP"/>
    </source>
</evidence>